<organism evidence="1 2">
    <name type="scientific">Sunxiuqinia elliptica</name>
    <dbReference type="NCBI Taxonomy" id="655355"/>
    <lineage>
        <taxon>Bacteria</taxon>
        <taxon>Pseudomonadati</taxon>
        <taxon>Bacteroidota</taxon>
        <taxon>Bacteroidia</taxon>
        <taxon>Marinilabiliales</taxon>
        <taxon>Prolixibacteraceae</taxon>
        <taxon>Sunxiuqinia</taxon>
    </lineage>
</organism>
<reference evidence="1 2" key="1">
    <citation type="submission" date="2016-10" db="EMBL/GenBank/DDBJ databases">
        <authorList>
            <person name="de Groot N.N."/>
        </authorList>
    </citation>
    <scope>NUCLEOTIDE SEQUENCE [LARGE SCALE GENOMIC DNA]</scope>
    <source>
        <strain evidence="1 2">CGMCC 1.9156</strain>
    </source>
</reference>
<accession>A0A1I2LUQ7</accession>
<evidence type="ECO:0000313" key="1">
    <source>
        <dbReference type="EMBL" id="SFF82965.1"/>
    </source>
</evidence>
<protein>
    <submittedName>
        <fullName evidence="1">Uncharacterized protein</fullName>
    </submittedName>
</protein>
<dbReference type="AlphaFoldDB" id="A0A1I2LUQ7"/>
<evidence type="ECO:0000313" key="2">
    <source>
        <dbReference type="Proteomes" id="UP000198964"/>
    </source>
</evidence>
<dbReference type="Proteomes" id="UP000198964">
    <property type="component" value="Unassembled WGS sequence"/>
</dbReference>
<keyword evidence="2" id="KW-1185">Reference proteome</keyword>
<proteinExistence type="predicted"/>
<name>A0A1I2LUQ7_9BACT</name>
<dbReference type="EMBL" id="FONW01000017">
    <property type="protein sequence ID" value="SFF82965.1"/>
    <property type="molecule type" value="Genomic_DNA"/>
</dbReference>
<gene>
    <name evidence="1" type="ORF">SAMN05216283_11745</name>
</gene>
<sequence>MGFNQVVSYFHLVFNSSVPDFTNPPEFLAFPRSLMAFPLGIYPFL</sequence>